<dbReference type="CDD" id="cd01428">
    <property type="entry name" value="ADK"/>
    <property type="match status" value="1"/>
</dbReference>
<dbReference type="GO" id="GO:0004017">
    <property type="term" value="F:AMP kinase activity"/>
    <property type="evidence" value="ECO:0007669"/>
    <property type="project" value="InterPro"/>
</dbReference>
<reference evidence="6" key="1">
    <citation type="submission" date="2025-08" db="UniProtKB">
        <authorList>
            <consortium name="Ensembl"/>
        </authorList>
    </citation>
    <scope>IDENTIFICATION</scope>
</reference>
<protein>
    <recommendedName>
        <fullName evidence="5">Adenylate kinase active site lid domain-containing protein</fullName>
    </recommendedName>
</protein>
<dbReference type="Ensembl" id="ENSNVIT00000013213.1">
    <property type="protein sequence ID" value="ENSNVIP00000011276.1"/>
    <property type="gene ID" value="ENSNVIG00000008910.1"/>
</dbReference>
<dbReference type="AlphaFoldDB" id="A0A8C7B154"/>
<evidence type="ECO:0000259" key="5">
    <source>
        <dbReference type="Pfam" id="PF05191"/>
    </source>
</evidence>
<dbReference type="Pfam" id="PF00406">
    <property type="entry name" value="ADK"/>
    <property type="match status" value="1"/>
</dbReference>
<dbReference type="GO" id="GO:0005524">
    <property type="term" value="F:ATP binding"/>
    <property type="evidence" value="ECO:0007669"/>
    <property type="project" value="InterPro"/>
</dbReference>
<dbReference type="Proteomes" id="UP000694425">
    <property type="component" value="Unplaced"/>
</dbReference>
<evidence type="ECO:0000256" key="1">
    <source>
        <dbReference type="ARBA" id="ARBA00022679"/>
    </source>
</evidence>
<dbReference type="SUPFAM" id="SSF52540">
    <property type="entry name" value="P-loop containing nucleoside triphosphate hydrolases"/>
    <property type="match status" value="1"/>
</dbReference>
<organism evidence="6 7">
    <name type="scientific">Neovison vison</name>
    <name type="common">American mink</name>
    <name type="synonym">Mustela vison</name>
    <dbReference type="NCBI Taxonomy" id="452646"/>
    <lineage>
        <taxon>Eukaryota</taxon>
        <taxon>Metazoa</taxon>
        <taxon>Chordata</taxon>
        <taxon>Craniata</taxon>
        <taxon>Vertebrata</taxon>
        <taxon>Euteleostomi</taxon>
        <taxon>Mammalia</taxon>
        <taxon>Eutheria</taxon>
        <taxon>Laurasiatheria</taxon>
        <taxon>Carnivora</taxon>
        <taxon>Caniformia</taxon>
        <taxon>Musteloidea</taxon>
        <taxon>Mustelidae</taxon>
        <taxon>Mustelinae</taxon>
        <taxon>Neogale</taxon>
    </lineage>
</organism>
<dbReference type="PRINTS" id="PR00094">
    <property type="entry name" value="ADENYLTKNASE"/>
</dbReference>
<dbReference type="Pfam" id="PF05191">
    <property type="entry name" value="ADK_lid"/>
    <property type="match status" value="1"/>
</dbReference>
<comment type="similarity">
    <text evidence="4">Belongs to the adenylate kinase family.</text>
</comment>
<dbReference type="InterPro" id="IPR000850">
    <property type="entry name" value="Adenylat/UMP-CMP_kin"/>
</dbReference>
<dbReference type="Gene3D" id="3.40.50.300">
    <property type="entry name" value="P-loop containing nucleotide triphosphate hydrolases"/>
    <property type="match status" value="1"/>
</dbReference>
<accession>A0A8C7B154</accession>
<evidence type="ECO:0000256" key="3">
    <source>
        <dbReference type="ARBA" id="ARBA00022777"/>
    </source>
</evidence>
<sequence length="218" mass="24724">MGALGRLLPAVLMGAPGSGKRTLASRIVKHFPLQKFSGKDLLRYNQLRDTEFGVLAKIFTDQGRLIPDDIMTRLTLQELKSSPRGTEALDRVYHLHLVMNMDVPVEVIRRRLSACWIHPSSGRVYNLEFHPPRAVGVDDLTGDPLVQREDDRPETLSKRLKAYEDQTKRVLDYYRGKGVLETISGSETNKIWACVHAFLQTKFNHLGSFKRTVTPLTI</sequence>
<evidence type="ECO:0000256" key="2">
    <source>
        <dbReference type="ARBA" id="ARBA00022741"/>
    </source>
</evidence>
<proteinExistence type="inferred from homology"/>
<keyword evidence="2" id="KW-0547">Nucleotide-binding</keyword>
<reference evidence="6" key="2">
    <citation type="submission" date="2025-09" db="UniProtKB">
        <authorList>
            <consortium name="Ensembl"/>
        </authorList>
    </citation>
    <scope>IDENTIFICATION</scope>
</reference>
<keyword evidence="3 4" id="KW-0418">Kinase</keyword>
<evidence type="ECO:0000256" key="4">
    <source>
        <dbReference type="RuleBase" id="RU003330"/>
    </source>
</evidence>
<evidence type="ECO:0000313" key="6">
    <source>
        <dbReference type="Ensembl" id="ENSNVIP00000011276.1"/>
    </source>
</evidence>
<keyword evidence="7" id="KW-1185">Reference proteome</keyword>
<dbReference type="InterPro" id="IPR027417">
    <property type="entry name" value="P-loop_NTPase"/>
</dbReference>
<dbReference type="InterPro" id="IPR007862">
    <property type="entry name" value="Adenylate_kinase_lid-dom"/>
</dbReference>
<dbReference type="PANTHER" id="PTHR23359">
    <property type="entry name" value="NUCLEOTIDE KINASE"/>
    <property type="match status" value="1"/>
</dbReference>
<dbReference type="HAMAP" id="MF_00235">
    <property type="entry name" value="Adenylate_kinase_Adk"/>
    <property type="match status" value="1"/>
</dbReference>
<evidence type="ECO:0000313" key="7">
    <source>
        <dbReference type="Proteomes" id="UP000694425"/>
    </source>
</evidence>
<dbReference type="GeneTree" id="ENSGT00940000155120"/>
<keyword evidence="1 4" id="KW-0808">Transferase</keyword>
<feature type="domain" description="Adenylate kinase active site lid" evidence="5">
    <location>
        <begin position="116"/>
        <end position="150"/>
    </location>
</feature>
<name>A0A8C7B154_NEOVI</name>